<feature type="compositionally biased region" description="Polar residues" evidence="1">
    <location>
        <begin position="40"/>
        <end position="55"/>
    </location>
</feature>
<dbReference type="AlphaFoldDB" id="A0A5B0QLK6"/>
<dbReference type="Proteomes" id="UP000325313">
    <property type="component" value="Unassembled WGS sequence"/>
</dbReference>
<feature type="chain" id="PRO_5022734473" evidence="2">
    <location>
        <begin position="17"/>
        <end position="75"/>
    </location>
</feature>
<evidence type="ECO:0000313" key="4">
    <source>
        <dbReference type="Proteomes" id="UP000325313"/>
    </source>
</evidence>
<sequence length="75" mass="8347">MGSLLVWFGLVVVFESKELPGYLSCWLTASSCLKENQASSLESQGSDLELTNNRSRANEPIYEPLLYKTSPSSHH</sequence>
<evidence type="ECO:0000256" key="2">
    <source>
        <dbReference type="SAM" id="SignalP"/>
    </source>
</evidence>
<gene>
    <name evidence="3" type="ORF">PGTUg99_024935</name>
</gene>
<evidence type="ECO:0000313" key="3">
    <source>
        <dbReference type="EMBL" id="KAA1113824.1"/>
    </source>
</evidence>
<proteinExistence type="predicted"/>
<name>A0A5B0QLK6_PUCGR</name>
<feature type="region of interest" description="Disordered" evidence="1">
    <location>
        <begin position="40"/>
        <end position="75"/>
    </location>
</feature>
<accession>A0A5B0QLK6</accession>
<comment type="caution">
    <text evidence="3">The sequence shown here is derived from an EMBL/GenBank/DDBJ whole genome shotgun (WGS) entry which is preliminary data.</text>
</comment>
<dbReference type="EMBL" id="VDEP01000275">
    <property type="protein sequence ID" value="KAA1113824.1"/>
    <property type="molecule type" value="Genomic_DNA"/>
</dbReference>
<organism evidence="3 4">
    <name type="scientific">Puccinia graminis f. sp. tritici</name>
    <dbReference type="NCBI Taxonomy" id="56615"/>
    <lineage>
        <taxon>Eukaryota</taxon>
        <taxon>Fungi</taxon>
        <taxon>Dikarya</taxon>
        <taxon>Basidiomycota</taxon>
        <taxon>Pucciniomycotina</taxon>
        <taxon>Pucciniomycetes</taxon>
        <taxon>Pucciniales</taxon>
        <taxon>Pucciniaceae</taxon>
        <taxon>Puccinia</taxon>
    </lineage>
</organism>
<reference evidence="3 4" key="1">
    <citation type="submission" date="2019-05" db="EMBL/GenBank/DDBJ databases">
        <title>Emergence of the Ug99 lineage of the wheat stem rust pathogen through somatic hybridization.</title>
        <authorList>
            <person name="Li F."/>
            <person name="Upadhyaya N.M."/>
            <person name="Sperschneider J."/>
            <person name="Matny O."/>
            <person name="Nguyen-Phuc H."/>
            <person name="Mago R."/>
            <person name="Raley C."/>
            <person name="Miller M.E."/>
            <person name="Silverstein K.A.T."/>
            <person name="Henningsen E."/>
            <person name="Hirsch C.D."/>
            <person name="Visser B."/>
            <person name="Pretorius Z.A."/>
            <person name="Steffenson B.J."/>
            <person name="Schwessinger B."/>
            <person name="Dodds P.N."/>
            <person name="Figueroa M."/>
        </authorList>
    </citation>
    <scope>NUCLEOTIDE SEQUENCE [LARGE SCALE GENOMIC DNA]</scope>
    <source>
        <strain evidence="3 4">Ug99</strain>
    </source>
</reference>
<keyword evidence="2" id="KW-0732">Signal</keyword>
<feature type="signal peptide" evidence="2">
    <location>
        <begin position="1"/>
        <end position="16"/>
    </location>
</feature>
<evidence type="ECO:0000256" key="1">
    <source>
        <dbReference type="SAM" id="MobiDB-lite"/>
    </source>
</evidence>
<protein>
    <submittedName>
        <fullName evidence="3">Uncharacterized protein</fullName>
    </submittedName>
</protein>